<accession>A0A9P6UUV8</accession>
<organism evidence="2 3">
    <name type="scientific">Linnemannia gamsii</name>
    <dbReference type="NCBI Taxonomy" id="64522"/>
    <lineage>
        <taxon>Eukaryota</taxon>
        <taxon>Fungi</taxon>
        <taxon>Fungi incertae sedis</taxon>
        <taxon>Mucoromycota</taxon>
        <taxon>Mortierellomycotina</taxon>
        <taxon>Mortierellomycetes</taxon>
        <taxon>Mortierellales</taxon>
        <taxon>Mortierellaceae</taxon>
        <taxon>Linnemannia</taxon>
    </lineage>
</organism>
<proteinExistence type="predicted"/>
<reference evidence="2" key="1">
    <citation type="journal article" date="2020" name="Fungal Divers.">
        <title>Resolving the Mortierellaceae phylogeny through synthesis of multi-gene phylogenetics and phylogenomics.</title>
        <authorList>
            <person name="Vandepol N."/>
            <person name="Liber J."/>
            <person name="Desiro A."/>
            <person name="Na H."/>
            <person name="Kennedy M."/>
            <person name="Barry K."/>
            <person name="Grigoriev I.V."/>
            <person name="Miller A.N."/>
            <person name="O'Donnell K."/>
            <person name="Stajich J.E."/>
            <person name="Bonito G."/>
        </authorList>
    </citation>
    <scope>NUCLEOTIDE SEQUENCE</scope>
    <source>
        <strain evidence="2">NVP60</strain>
    </source>
</reference>
<dbReference type="EMBL" id="JAAAIN010000107">
    <property type="protein sequence ID" value="KAG0320245.1"/>
    <property type="molecule type" value="Genomic_DNA"/>
</dbReference>
<feature type="region of interest" description="Disordered" evidence="1">
    <location>
        <begin position="1"/>
        <end position="77"/>
    </location>
</feature>
<dbReference type="OrthoDB" id="2440936at2759"/>
<feature type="region of interest" description="Disordered" evidence="1">
    <location>
        <begin position="193"/>
        <end position="237"/>
    </location>
</feature>
<comment type="caution">
    <text evidence="2">The sequence shown here is derived from an EMBL/GenBank/DDBJ whole genome shotgun (WGS) entry which is preliminary data.</text>
</comment>
<protein>
    <submittedName>
        <fullName evidence="2">Uncharacterized protein</fullName>
    </submittedName>
</protein>
<evidence type="ECO:0000256" key="1">
    <source>
        <dbReference type="SAM" id="MobiDB-lite"/>
    </source>
</evidence>
<feature type="compositionally biased region" description="Acidic residues" evidence="1">
    <location>
        <begin position="21"/>
        <end position="77"/>
    </location>
</feature>
<feature type="compositionally biased region" description="Basic and acidic residues" evidence="1">
    <location>
        <begin position="301"/>
        <end position="311"/>
    </location>
</feature>
<gene>
    <name evidence="2" type="ORF">BGZ97_000396</name>
</gene>
<sequence length="379" mass="43386">MAERQLDNGQLMTPPSSPLPQEEEQGEWEGEFDQQQEAEEYEEQEYMEEEEYAEGYDEGYEEEYGEDEEKEEDEDDVEYAYKKTLHFLLPGAENSRLQQTHQPALNYYDLAPYRDFPDEPVWDATEPIPMSAEEEEEDRKRVEYHQDTVQDIDQKMNDELMYYIALANSTAYKQGQQYPQDPLRVSMVLVEGSSSSSSSSTSQNAAYFCDSDTPYPFSSDDEDEEEQSIGRGEEISSIERTLRAQAVTALHNPSVMLLHSISMNETPTRTRLRMNRHLTGQPQPPHEYAPESVKKAYREAGGRPLPIDDHSHRQHHHTDTHASSSPASSSHSAAAAAATHQHHHHHHHHHMDSQSSHLDDDAPMDDEFGPTYFQGALND</sequence>
<keyword evidence="3" id="KW-1185">Reference proteome</keyword>
<feature type="compositionally biased region" description="Low complexity" evidence="1">
    <location>
        <begin position="321"/>
        <end position="339"/>
    </location>
</feature>
<evidence type="ECO:0000313" key="2">
    <source>
        <dbReference type="EMBL" id="KAG0320245.1"/>
    </source>
</evidence>
<dbReference type="Proteomes" id="UP000823405">
    <property type="component" value="Unassembled WGS sequence"/>
</dbReference>
<evidence type="ECO:0000313" key="3">
    <source>
        <dbReference type="Proteomes" id="UP000823405"/>
    </source>
</evidence>
<name>A0A9P6UUV8_9FUNG</name>
<feature type="compositionally biased region" description="Low complexity" evidence="1">
    <location>
        <begin position="193"/>
        <end position="202"/>
    </location>
</feature>
<feature type="compositionally biased region" description="Basic residues" evidence="1">
    <location>
        <begin position="340"/>
        <end position="350"/>
    </location>
</feature>
<dbReference type="AlphaFoldDB" id="A0A9P6UUV8"/>
<feature type="region of interest" description="Disordered" evidence="1">
    <location>
        <begin position="301"/>
        <end position="379"/>
    </location>
</feature>